<dbReference type="AlphaFoldDB" id="A0A6J6PN41"/>
<dbReference type="Gene3D" id="1.10.10.10">
    <property type="entry name" value="Winged helix-like DNA-binding domain superfamily/Winged helix DNA-binding domain"/>
    <property type="match status" value="1"/>
</dbReference>
<organism evidence="3">
    <name type="scientific">freshwater metagenome</name>
    <dbReference type="NCBI Taxonomy" id="449393"/>
    <lineage>
        <taxon>unclassified sequences</taxon>
        <taxon>metagenomes</taxon>
        <taxon>ecological metagenomes</taxon>
    </lineage>
</organism>
<dbReference type="EMBL" id="CAEZXN010000028">
    <property type="protein sequence ID" value="CAB4700980.1"/>
    <property type="molecule type" value="Genomic_DNA"/>
</dbReference>
<gene>
    <name evidence="3" type="ORF">UFOPK2423_01167</name>
</gene>
<sequence length="287" mass="32571">MSRYIVRMSPGRGTLSTQASYISWQLRVRMCEVSVSQGFEGAVATHDSQVPLYLDLVSQLNEYLELKRPSLDDLVHFLTVRTLQPWNAERIFISRIDRDGVFRDFSFFGFPIYDAAQWKEVHITDRVPMADAARSATIVVADEDRLTAAYKALVNFHDQWVGRIIVDVPIIKGGVSIGVMGIVFTGKIPSDESFLPFLRSLATCIVFAMDDTRRKVALKRTLGPKNELTDRQKKILEMMAQGLTNAVMASRLGFSESLIRQETVKIYRNLNVNNRQEASAVYEEQQQ</sequence>
<accession>A0A6J6PN41</accession>
<evidence type="ECO:0000313" key="3">
    <source>
        <dbReference type="EMBL" id="CAB4700980.1"/>
    </source>
</evidence>
<dbReference type="SUPFAM" id="SSF55781">
    <property type="entry name" value="GAF domain-like"/>
    <property type="match status" value="1"/>
</dbReference>
<dbReference type="CDD" id="cd06170">
    <property type="entry name" value="LuxR_C_like"/>
    <property type="match status" value="1"/>
</dbReference>
<dbReference type="InterPro" id="IPR039420">
    <property type="entry name" value="WalR-like"/>
</dbReference>
<reference evidence="3" key="1">
    <citation type="submission" date="2020-05" db="EMBL/GenBank/DDBJ databases">
        <authorList>
            <person name="Chiriac C."/>
            <person name="Salcher M."/>
            <person name="Ghai R."/>
            <person name="Kavagutti S V."/>
        </authorList>
    </citation>
    <scope>NUCLEOTIDE SEQUENCE</scope>
</reference>
<dbReference type="InterPro" id="IPR000792">
    <property type="entry name" value="Tscrpt_reg_LuxR_C"/>
</dbReference>
<dbReference type="GO" id="GO:0003677">
    <property type="term" value="F:DNA binding"/>
    <property type="evidence" value="ECO:0007669"/>
    <property type="project" value="UniProtKB-KW"/>
</dbReference>
<dbReference type="InterPro" id="IPR016032">
    <property type="entry name" value="Sig_transdc_resp-reg_C-effctor"/>
</dbReference>
<dbReference type="Pfam" id="PF00196">
    <property type="entry name" value="GerE"/>
    <property type="match status" value="1"/>
</dbReference>
<keyword evidence="1" id="KW-0238">DNA-binding</keyword>
<dbReference type="PANTHER" id="PTHR43214">
    <property type="entry name" value="TWO-COMPONENT RESPONSE REGULATOR"/>
    <property type="match status" value="1"/>
</dbReference>
<feature type="domain" description="HTH luxR-type" evidence="2">
    <location>
        <begin position="225"/>
        <end position="282"/>
    </location>
</feature>
<evidence type="ECO:0000259" key="2">
    <source>
        <dbReference type="SMART" id="SM00421"/>
    </source>
</evidence>
<protein>
    <submittedName>
        <fullName evidence="3">Unannotated protein</fullName>
    </submittedName>
</protein>
<name>A0A6J6PN41_9ZZZZ</name>
<dbReference type="SUPFAM" id="SSF46894">
    <property type="entry name" value="C-terminal effector domain of the bipartite response regulators"/>
    <property type="match status" value="1"/>
</dbReference>
<dbReference type="SMART" id="SM00421">
    <property type="entry name" value="HTH_LUXR"/>
    <property type="match status" value="1"/>
</dbReference>
<evidence type="ECO:0000256" key="1">
    <source>
        <dbReference type="ARBA" id="ARBA00023125"/>
    </source>
</evidence>
<dbReference type="GO" id="GO:0006355">
    <property type="term" value="P:regulation of DNA-templated transcription"/>
    <property type="evidence" value="ECO:0007669"/>
    <property type="project" value="InterPro"/>
</dbReference>
<proteinExistence type="predicted"/>
<dbReference type="InterPro" id="IPR036388">
    <property type="entry name" value="WH-like_DNA-bd_sf"/>
</dbReference>